<feature type="compositionally biased region" description="Polar residues" evidence="1">
    <location>
        <begin position="128"/>
        <end position="141"/>
    </location>
</feature>
<feature type="compositionally biased region" description="Polar residues" evidence="1">
    <location>
        <begin position="776"/>
        <end position="793"/>
    </location>
</feature>
<dbReference type="Gene3D" id="3.30.460.10">
    <property type="entry name" value="Beta Polymerase, domain 2"/>
    <property type="match status" value="1"/>
</dbReference>
<feature type="region of interest" description="Disordered" evidence="1">
    <location>
        <begin position="73"/>
        <end position="168"/>
    </location>
</feature>
<feature type="region of interest" description="Disordered" evidence="1">
    <location>
        <begin position="687"/>
        <end position="872"/>
    </location>
</feature>
<dbReference type="EMBL" id="CDMZ01003750">
    <property type="protein sequence ID" value="CEM47451.1"/>
    <property type="molecule type" value="Genomic_DNA"/>
</dbReference>
<feature type="compositionally biased region" description="Acidic residues" evidence="1">
    <location>
        <begin position="146"/>
        <end position="164"/>
    </location>
</feature>
<dbReference type="SUPFAM" id="SSF81301">
    <property type="entry name" value="Nucleotidyltransferase"/>
    <property type="match status" value="1"/>
</dbReference>
<name>A0A0G4HSW4_9ALVE</name>
<evidence type="ECO:0000313" key="3">
    <source>
        <dbReference type="EMBL" id="CEM47451.1"/>
    </source>
</evidence>
<organism evidence="3">
    <name type="scientific">Chromera velia CCMP2878</name>
    <dbReference type="NCBI Taxonomy" id="1169474"/>
    <lineage>
        <taxon>Eukaryota</taxon>
        <taxon>Sar</taxon>
        <taxon>Alveolata</taxon>
        <taxon>Colpodellida</taxon>
        <taxon>Chromeraceae</taxon>
        <taxon>Chromera</taxon>
    </lineage>
</organism>
<dbReference type="CDD" id="cd05402">
    <property type="entry name" value="NT_PAP_TUTase"/>
    <property type="match status" value="1"/>
</dbReference>
<dbReference type="VEuPathDB" id="CryptoDB:Cvel_1318"/>
<evidence type="ECO:0000259" key="2">
    <source>
        <dbReference type="Pfam" id="PF22600"/>
    </source>
</evidence>
<feature type="region of interest" description="Disordered" evidence="1">
    <location>
        <begin position="184"/>
        <end position="261"/>
    </location>
</feature>
<evidence type="ECO:0000256" key="1">
    <source>
        <dbReference type="SAM" id="MobiDB-lite"/>
    </source>
</evidence>
<feature type="compositionally biased region" description="Polar residues" evidence="1">
    <location>
        <begin position="724"/>
        <end position="749"/>
    </location>
</feature>
<dbReference type="Pfam" id="PF22600">
    <property type="entry name" value="MTPAP-like_central"/>
    <property type="match status" value="1"/>
</dbReference>
<feature type="compositionally biased region" description="Basic and acidic residues" evidence="1">
    <location>
        <begin position="113"/>
        <end position="125"/>
    </location>
</feature>
<feature type="compositionally biased region" description="Basic and acidic residues" evidence="1">
    <location>
        <begin position="763"/>
        <end position="773"/>
    </location>
</feature>
<dbReference type="InterPro" id="IPR043519">
    <property type="entry name" value="NT_sf"/>
</dbReference>
<dbReference type="AlphaFoldDB" id="A0A0G4HSW4"/>
<protein>
    <recommendedName>
        <fullName evidence="2">Poly(A) RNA polymerase mitochondrial-like central palm domain-containing protein</fullName>
    </recommendedName>
</protein>
<dbReference type="PANTHER" id="PTHR12271">
    <property type="entry name" value="POLY A POLYMERASE CID PAP -RELATED"/>
    <property type="match status" value="1"/>
</dbReference>
<feature type="compositionally biased region" description="Basic and acidic residues" evidence="1">
    <location>
        <begin position="78"/>
        <end position="89"/>
    </location>
</feature>
<dbReference type="GO" id="GO:0031123">
    <property type="term" value="P:RNA 3'-end processing"/>
    <property type="evidence" value="ECO:0007669"/>
    <property type="project" value="TreeGrafter"/>
</dbReference>
<feature type="compositionally biased region" description="Polar residues" evidence="1">
    <location>
        <begin position="851"/>
        <end position="872"/>
    </location>
</feature>
<accession>A0A0G4HSW4</accession>
<gene>
    <name evidence="3" type="ORF">Cvel_1318</name>
</gene>
<dbReference type="Gene3D" id="1.10.1410.10">
    <property type="match status" value="1"/>
</dbReference>
<dbReference type="SUPFAM" id="SSF81631">
    <property type="entry name" value="PAP/OAS1 substrate-binding domain"/>
    <property type="match status" value="1"/>
</dbReference>
<dbReference type="InterPro" id="IPR054708">
    <property type="entry name" value="MTPAP-like_central"/>
</dbReference>
<proteinExistence type="predicted"/>
<reference evidence="3" key="1">
    <citation type="submission" date="2014-11" db="EMBL/GenBank/DDBJ databases">
        <authorList>
            <person name="Otto D Thomas"/>
            <person name="Naeem Raeece"/>
        </authorList>
    </citation>
    <scope>NUCLEOTIDE SEQUENCE</scope>
</reference>
<feature type="compositionally biased region" description="Low complexity" evidence="1">
    <location>
        <begin position="233"/>
        <end position="261"/>
    </location>
</feature>
<feature type="domain" description="Poly(A) RNA polymerase mitochondrial-like central palm" evidence="2">
    <location>
        <begin position="321"/>
        <end position="483"/>
    </location>
</feature>
<feature type="region of interest" description="Disordered" evidence="1">
    <location>
        <begin position="285"/>
        <end position="309"/>
    </location>
</feature>
<sequence length="872" mass="95456">MRRAVSISTSVCPCRVCASQSRCSFCLRPQHVTPSARLLQFRTFSRQILRPRQSALFERIKEENERRRHVEALVGTASDRDNADAHPADADAVSVQPRPASSFVREGSVRPTEASERAPDTDQKRNQMHSSQKKSVWTDNWTGAEEMLEETDSEERSSDEETEGDGQRRRLRFQWRLREQERERKQKALKQMEEEDRALQQSAHRLSGVERDSKAQGAIGMREAQGAEGNIESSLHASSSSSSSSSPDSFSSSVSSSSVQRGDSSKVVPLCFDFLESRRRGAQGGGGLELLRGDQAGGTGAGGARGRAVGLSNEDPRVLRLSDEISALEARLTPPTYLVQEKNEFLQRLQATCSALFDSCVVSPFGSVVNGLWTPASDIDICLQVPGCATRVSQIKVLRRLASELQKVPTHMIEPRFSAKIPIIHWTPRERKMEALGQRRPLASLRGEGGDGEEGEGGGMIACDVSVNNVLAIVNSRLLGAYCKLDPRVRALGLALKHWAKGRGINDRSRGTLSSFALTLMLIHFLQHRPRPVLPSLQDIAIQKNHLPIYISGVDCRYSTSMKEIRQEMADALRGQPPNDESVGLLLVRFFRHFGFEYKSGVIAVRDVSAFLSSGGSALVTAREKERLREREREASGSSGEMEYLVVDNPFEVGKDVANVLAVHYAHIRTEFRRAAEMLHSGTSLEDVCGISSRGGRDNKQQAGERSPKPVARDGLIPRALQPYSGSAALSQSVSPSESTFSPGPSRTSVPFPAPSSGPAGESGRETRHRDAHSGASPQSPQSLNSPKQTGYHTVSPEGGQGGLQQPGTSPLFSDQFEDRQPAPSSRTSVRVPWRKGGPESPVAYGRPSPLDNSQKIENGRSELNTQYVRAL</sequence>
<dbReference type="PANTHER" id="PTHR12271:SF40">
    <property type="entry name" value="POLY(A) RNA POLYMERASE GLD2"/>
    <property type="match status" value="1"/>
</dbReference>
<feature type="compositionally biased region" description="Gly residues" evidence="1">
    <location>
        <begin position="295"/>
        <end position="305"/>
    </location>
</feature>
<dbReference type="GO" id="GO:0016779">
    <property type="term" value="F:nucleotidyltransferase activity"/>
    <property type="evidence" value="ECO:0007669"/>
    <property type="project" value="TreeGrafter"/>
</dbReference>